<feature type="compositionally biased region" description="Basic residues" evidence="1">
    <location>
        <begin position="115"/>
        <end position="126"/>
    </location>
</feature>
<dbReference type="AlphaFoldDB" id="X1LEA6"/>
<evidence type="ECO:0000313" key="2">
    <source>
        <dbReference type="EMBL" id="GAI04181.1"/>
    </source>
</evidence>
<comment type="caution">
    <text evidence="2">The sequence shown here is derived from an EMBL/GenBank/DDBJ whole genome shotgun (WGS) entry which is preliminary data.</text>
</comment>
<feature type="compositionally biased region" description="Basic and acidic residues" evidence="1">
    <location>
        <begin position="96"/>
        <end position="106"/>
    </location>
</feature>
<sequence length="126" mass="14448">MKVFTQKRFAKEMGFPSARASTFHRFLDKAIKNGFVKVQQNGFRADSMHHHKIIIQLKDFNPIRLINAVAEVPSWANKEINGYKLTMNRSVADNLSVDRQKSRPESDEVLAANQSKRRGTRPLHVS</sequence>
<dbReference type="EMBL" id="BARV01007153">
    <property type="protein sequence ID" value="GAI04181.1"/>
    <property type="molecule type" value="Genomic_DNA"/>
</dbReference>
<accession>X1LEA6</accession>
<gene>
    <name evidence="2" type="ORF">S06H3_14616</name>
</gene>
<feature type="region of interest" description="Disordered" evidence="1">
    <location>
        <begin position="94"/>
        <end position="126"/>
    </location>
</feature>
<protein>
    <submittedName>
        <fullName evidence="2">Uncharacterized protein</fullName>
    </submittedName>
</protein>
<name>X1LEA6_9ZZZZ</name>
<reference evidence="2" key="1">
    <citation type="journal article" date="2014" name="Front. Microbiol.">
        <title>High frequency of phylogenetically diverse reductive dehalogenase-homologous genes in deep subseafloor sedimentary metagenomes.</title>
        <authorList>
            <person name="Kawai M."/>
            <person name="Futagami T."/>
            <person name="Toyoda A."/>
            <person name="Takaki Y."/>
            <person name="Nishi S."/>
            <person name="Hori S."/>
            <person name="Arai W."/>
            <person name="Tsubouchi T."/>
            <person name="Morono Y."/>
            <person name="Uchiyama I."/>
            <person name="Ito T."/>
            <person name="Fujiyama A."/>
            <person name="Inagaki F."/>
            <person name="Takami H."/>
        </authorList>
    </citation>
    <scope>NUCLEOTIDE SEQUENCE</scope>
    <source>
        <strain evidence="2">Expedition CK06-06</strain>
    </source>
</reference>
<organism evidence="2">
    <name type="scientific">marine sediment metagenome</name>
    <dbReference type="NCBI Taxonomy" id="412755"/>
    <lineage>
        <taxon>unclassified sequences</taxon>
        <taxon>metagenomes</taxon>
        <taxon>ecological metagenomes</taxon>
    </lineage>
</organism>
<proteinExistence type="predicted"/>
<evidence type="ECO:0000256" key="1">
    <source>
        <dbReference type="SAM" id="MobiDB-lite"/>
    </source>
</evidence>